<reference evidence="1 2" key="1">
    <citation type="submission" date="2020-08" db="EMBL/GenBank/DDBJ databases">
        <title>The Agave Microbiome: Exploring the role of microbial communities in plant adaptations to desert environments.</title>
        <authorList>
            <person name="Partida-Martinez L.P."/>
        </authorList>
    </citation>
    <scope>NUCLEOTIDE SEQUENCE [LARGE SCALE GENOMIC DNA]</scope>
    <source>
        <strain evidence="1 2">AT3.2</strain>
    </source>
</reference>
<dbReference type="Proteomes" id="UP000540787">
    <property type="component" value="Unassembled WGS sequence"/>
</dbReference>
<name>A0A7W9U6X4_9BURK</name>
<evidence type="ECO:0000313" key="2">
    <source>
        <dbReference type="Proteomes" id="UP000540787"/>
    </source>
</evidence>
<gene>
    <name evidence="1" type="ORF">HD842_000754</name>
</gene>
<proteinExistence type="predicted"/>
<sequence>MDKRHKLIRKIAVTHAAVVDNTVFEALLEPSNSSRNVDADRGYPSIEPDVMPKQAGWRVHIQRQGHARKVSPTLVATQPPYRNTACPHRAGVWHFGANGWKAGALHGHCLYDFCFAIFFLKESGLALF</sequence>
<evidence type="ECO:0008006" key="3">
    <source>
        <dbReference type="Google" id="ProtNLM"/>
    </source>
</evidence>
<keyword evidence="2" id="KW-1185">Reference proteome</keyword>
<dbReference type="AlphaFoldDB" id="A0A7W9U6X4"/>
<comment type="caution">
    <text evidence="1">The sequence shown here is derived from an EMBL/GenBank/DDBJ whole genome shotgun (WGS) entry which is preliminary data.</text>
</comment>
<dbReference type="EMBL" id="JACHBX010000001">
    <property type="protein sequence ID" value="MBB6132643.1"/>
    <property type="molecule type" value="Genomic_DNA"/>
</dbReference>
<accession>A0A7W9U6X4</accession>
<evidence type="ECO:0000313" key="1">
    <source>
        <dbReference type="EMBL" id="MBB6132643.1"/>
    </source>
</evidence>
<organism evidence="1 2">
    <name type="scientific">Massilia aurea</name>
    <dbReference type="NCBI Taxonomy" id="373040"/>
    <lineage>
        <taxon>Bacteria</taxon>
        <taxon>Pseudomonadati</taxon>
        <taxon>Pseudomonadota</taxon>
        <taxon>Betaproteobacteria</taxon>
        <taxon>Burkholderiales</taxon>
        <taxon>Oxalobacteraceae</taxon>
        <taxon>Telluria group</taxon>
        <taxon>Massilia</taxon>
    </lineage>
</organism>
<protein>
    <recommendedName>
        <fullName evidence="3">Transposase IS4-like domain-containing protein</fullName>
    </recommendedName>
</protein>